<dbReference type="RefSeq" id="XP_024730438.1">
    <property type="nucleotide sequence ID" value="XM_024881448.1"/>
</dbReference>
<dbReference type="Proteomes" id="UP000235371">
    <property type="component" value="Unassembled WGS sequence"/>
</dbReference>
<name>A0A2J6SRY0_9HELO</name>
<organism evidence="1 2">
    <name type="scientific">Hyaloscypha bicolor E</name>
    <dbReference type="NCBI Taxonomy" id="1095630"/>
    <lineage>
        <taxon>Eukaryota</taxon>
        <taxon>Fungi</taxon>
        <taxon>Dikarya</taxon>
        <taxon>Ascomycota</taxon>
        <taxon>Pezizomycotina</taxon>
        <taxon>Leotiomycetes</taxon>
        <taxon>Helotiales</taxon>
        <taxon>Hyaloscyphaceae</taxon>
        <taxon>Hyaloscypha</taxon>
        <taxon>Hyaloscypha bicolor</taxon>
    </lineage>
</organism>
<dbReference type="EMBL" id="KZ613872">
    <property type="protein sequence ID" value="PMD53534.1"/>
    <property type="molecule type" value="Genomic_DNA"/>
</dbReference>
<dbReference type="GeneID" id="36589525"/>
<dbReference type="InParanoid" id="A0A2J6SRY0"/>
<proteinExistence type="predicted"/>
<keyword evidence="2" id="KW-1185">Reference proteome</keyword>
<gene>
    <name evidence="1" type="ORF">K444DRAFT_619071</name>
</gene>
<dbReference type="AlphaFoldDB" id="A0A2J6SRY0"/>
<evidence type="ECO:0000313" key="2">
    <source>
        <dbReference type="Proteomes" id="UP000235371"/>
    </source>
</evidence>
<sequence length="95" mass="11039">MSLWSLLGKAGGWSVNKFRTIISKKWLTLTCVLTSRLWLRNSLPGQEQYQRIATTIIWLTVAQNRKLIAELWALPDSKLERREERLQDAKCDGHT</sequence>
<protein>
    <submittedName>
        <fullName evidence="1">Uncharacterized protein</fullName>
    </submittedName>
</protein>
<accession>A0A2J6SRY0</accession>
<reference evidence="1 2" key="1">
    <citation type="submission" date="2016-04" db="EMBL/GenBank/DDBJ databases">
        <title>A degradative enzymes factory behind the ericoid mycorrhizal symbiosis.</title>
        <authorList>
            <consortium name="DOE Joint Genome Institute"/>
            <person name="Martino E."/>
            <person name="Morin E."/>
            <person name="Grelet G."/>
            <person name="Kuo A."/>
            <person name="Kohler A."/>
            <person name="Daghino S."/>
            <person name="Barry K."/>
            <person name="Choi C."/>
            <person name="Cichocki N."/>
            <person name="Clum A."/>
            <person name="Copeland A."/>
            <person name="Hainaut M."/>
            <person name="Haridas S."/>
            <person name="Labutti K."/>
            <person name="Lindquist E."/>
            <person name="Lipzen A."/>
            <person name="Khouja H.-R."/>
            <person name="Murat C."/>
            <person name="Ohm R."/>
            <person name="Olson A."/>
            <person name="Spatafora J."/>
            <person name="Veneault-Fourrey C."/>
            <person name="Henrissat B."/>
            <person name="Grigoriev I."/>
            <person name="Martin F."/>
            <person name="Perotto S."/>
        </authorList>
    </citation>
    <scope>NUCLEOTIDE SEQUENCE [LARGE SCALE GENOMIC DNA]</scope>
    <source>
        <strain evidence="1 2">E</strain>
    </source>
</reference>
<evidence type="ECO:0000313" key="1">
    <source>
        <dbReference type="EMBL" id="PMD53534.1"/>
    </source>
</evidence>